<name>A0A110AZP4_9SPHI</name>
<reference evidence="1 2" key="1">
    <citation type="submission" date="2015-12" db="EMBL/GenBank/DDBJ databases">
        <title>Genome sequence of Mucilaginibacter gotjawali.</title>
        <authorList>
            <person name="Lee J.S."/>
            <person name="Lee K.C."/>
            <person name="Kim K.K."/>
            <person name="Lee B.W."/>
        </authorList>
    </citation>
    <scope>NUCLEOTIDE SEQUENCE [LARGE SCALE GENOMIC DNA]</scope>
    <source>
        <strain evidence="1 2">SA3-7</strain>
    </source>
</reference>
<dbReference type="Gene3D" id="3.30.565.10">
    <property type="entry name" value="Histidine kinase-like ATPase, C-terminal domain"/>
    <property type="match status" value="2"/>
</dbReference>
<dbReference type="Pfam" id="PF02518">
    <property type="entry name" value="HATPase_c"/>
    <property type="match status" value="1"/>
</dbReference>
<dbReference type="SUPFAM" id="SSF55874">
    <property type="entry name" value="ATPase domain of HSP90 chaperone/DNA topoisomerase II/histidine kinase"/>
    <property type="match status" value="2"/>
</dbReference>
<dbReference type="EMBL" id="AP017313">
    <property type="protein sequence ID" value="BAU51895.1"/>
    <property type="molecule type" value="Genomic_DNA"/>
</dbReference>
<dbReference type="InterPro" id="IPR003594">
    <property type="entry name" value="HATPase_dom"/>
</dbReference>
<dbReference type="RefSeq" id="WP_096349275.1">
    <property type="nucleotide sequence ID" value="NZ_AP017313.1"/>
</dbReference>
<keyword evidence="2" id="KW-1185">Reference proteome</keyword>
<evidence type="ECO:0000313" key="1">
    <source>
        <dbReference type="EMBL" id="BAU51895.1"/>
    </source>
</evidence>
<dbReference type="AlphaFoldDB" id="A0A110AZP4"/>
<sequence>MKASSNKNFFQPRARLLLQLGDKLIKNENVALLELIKNSYDADAKKVTVKLERITDKKGGRIDITDDGEGMNIDIIENVWLEPGSDYKAQLLAKNQRSKKFNRLPIGEKGIGRFGVHKLGNKIELISRKEGEDEVVVRIDWNKFSEEKYLKDARFEVFIRTPEYFLRNRKGTRIIISDLRTDWDKRMVRDLYRAVFTLNSPFKKSGDFTVDINIDDKSLVEGLPTWDDIKKFALWHFKCKLSGTTIREFNYEFSPWESLPELEKRQVTQEEDYIQDNETFVKRDPDNPKKEVIINLAKNYGSEKEPKTIGEITFEGYIFDRDKQTLELGNQAGITLLKQYLDEQGGIRVYRDNIRINEYGEKGNDWLNLDMRRVNVPAKRISNNLILAVIDLKIAESTALIEKTNREGFIENEAFYDFCGAILHTINLVETLRKIDKDQIRNKYNPTEQEEPVLHHLNELHLLIEKRIEDEPLKEEINKHLQKIEDDYNFINETLLTSAGAGLTLAVGIHEVQKVIAELTLAVQREQVPDKILGLVNHLDQLIESYSDLLKQADTKEEDVVKFLNGATFNVGYRMEAHHIELIKAYRNYKGSHMISCSRRLLMGAVMNVIDNSIHWLEIKRQRLSKTSETFDKKIYIDVLHNEPGYLEIVIADNGSGFTIPKYQLTKPFISAKNNGIGLGLHIVSEVMKVQEGSVRFPEANEYDLPAEFQRGAITVLKIKLLSHDTSE</sequence>
<dbReference type="REBASE" id="138618">
    <property type="entry name" value="MgoSA37ORF44P"/>
</dbReference>
<protein>
    <submittedName>
        <fullName evidence="1">Sensory histidine kinase AtoS</fullName>
    </submittedName>
</protein>
<proteinExistence type="predicted"/>
<dbReference type="OrthoDB" id="9816482at2"/>
<dbReference type="Proteomes" id="UP000218263">
    <property type="component" value="Chromosome"/>
</dbReference>
<accession>A0A110AZP4</accession>
<gene>
    <name evidence="1" type="ORF">MgSA37_00044</name>
</gene>
<organism evidence="1 2">
    <name type="scientific">Mucilaginibacter gotjawali</name>
    <dbReference type="NCBI Taxonomy" id="1550579"/>
    <lineage>
        <taxon>Bacteria</taxon>
        <taxon>Pseudomonadati</taxon>
        <taxon>Bacteroidota</taxon>
        <taxon>Sphingobacteriia</taxon>
        <taxon>Sphingobacteriales</taxon>
        <taxon>Sphingobacteriaceae</taxon>
        <taxon>Mucilaginibacter</taxon>
    </lineage>
</organism>
<evidence type="ECO:0000313" key="2">
    <source>
        <dbReference type="Proteomes" id="UP000218263"/>
    </source>
</evidence>
<dbReference type="KEGG" id="mgot:MgSA37_00044"/>
<dbReference type="Pfam" id="PF13589">
    <property type="entry name" value="HATPase_c_3"/>
    <property type="match status" value="1"/>
</dbReference>
<dbReference type="GO" id="GO:0016301">
    <property type="term" value="F:kinase activity"/>
    <property type="evidence" value="ECO:0007669"/>
    <property type="project" value="UniProtKB-KW"/>
</dbReference>
<keyword evidence="1" id="KW-0808">Transferase</keyword>
<dbReference type="InterPro" id="IPR036890">
    <property type="entry name" value="HATPase_C_sf"/>
</dbReference>
<keyword evidence="1" id="KW-0418">Kinase</keyword>